<feature type="non-terminal residue" evidence="2">
    <location>
        <position position="212"/>
    </location>
</feature>
<dbReference type="Proteomes" id="UP000044602">
    <property type="component" value="Unassembled WGS sequence"/>
</dbReference>
<sequence>MALYCLRPQRRASLLCNAMSQRRGSDTPRLSDGDDTTDGSLATVIANLDRLAAAPGLGGQELRHLRRLSGTRLTNEHDDVVLADLGLDLVAMGPDGEFLAGLEQDGVFLPAGRRAILGEGLLVLAMFGGAAILFRLGLSRFAFFLDGSAQPSCCRFLGLFCDAHCWCWFWLRGGLLCWRIEVALEGDDLVADLEYILVVELALLALGLAALW</sequence>
<feature type="transmembrane region" description="Helical" evidence="1">
    <location>
        <begin position="193"/>
        <end position="211"/>
    </location>
</feature>
<feature type="transmembrane region" description="Helical" evidence="1">
    <location>
        <begin position="120"/>
        <end position="138"/>
    </location>
</feature>
<evidence type="ECO:0000313" key="2">
    <source>
        <dbReference type="EMBL" id="CRK14877.1"/>
    </source>
</evidence>
<protein>
    <submittedName>
        <fullName evidence="2">Uncharacterized protein</fullName>
    </submittedName>
</protein>
<reference evidence="2 3" key="1">
    <citation type="submission" date="2015-05" db="EMBL/GenBank/DDBJ databases">
        <authorList>
            <person name="Wang D.B."/>
            <person name="Wang M."/>
        </authorList>
    </citation>
    <scope>NUCLEOTIDE SEQUENCE [LARGE SCALE GENOMIC DNA]</scope>
    <source>
        <strain evidence="2">VL1</strain>
    </source>
</reference>
<accession>A0A0G4KYN0</accession>
<organism evidence="2 3">
    <name type="scientific">Verticillium longisporum</name>
    <name type="common">Verticillium dahliae var. longisporum</name>
    <dbReference type="NCBI Taxonomy" id="100787"/>
    <lineage>
        <taxon>Eukaryota</taxon>
        <taxon>Fungi</taxon>
        <taxon>Dikarya</taxon>
        <taxon>Ascomycota</taxon>
        <taxon>Pezizomycotina</taxon>
        <taxon>Sordariomycetes</taxon>
        <taxon>Hypocreomycetidae</taxon>
        <taxon>Glomerellales</taxon>
        <taxon>Plectosphaerellaceae</taxon>
        <taxon>Verticillium</taxon>
    </lineage>
</organism>
<dbReference type="EMBL" id="CVQH01006002">
    <property type="protein sequence ID" value="CRK14877.1"/>
    <property type="molecule type" value="Genomic_DNA"/>
</dbReference>
<keyword evidence="1" id="KW-0472">Membrane</keyword>
<evidence type="ECO:0000256" key="1">
    <source>
        <dbReference type="SAM" id="Phobius"/>
    </source>
</evidence>
<name>A0A0G4KYN0_VERLO</name>
<dbReference type="AlphaFoldDB" id="A0A0G4KYN0"/>
<gene>
    <name evidence="2" type="ORF">BN1708_011282</name>
</gene>
<keyword evidence="1" id="KW-1133">Transmembrane helix</keyword>
<keyword evidence="1" id="KW-0812">Transmembrane</keyword>
<evidence type="ECO:0000313" key="3">
    <source>
        <dbReference type="Proteomes" id="UP000044602"/>
    </source>
</evidence>
<keyword evidence="3" id="KW-1185">Reference proteome</keyword>
<proteinExistence type="predicted"/>